<dbReference type="SUPFAM" id="SSF52540">
    <property type="entry name" value="P-loop containing nucleoside triphosphate hydrolases"/>
    <property type="match status" value="1"/>
</dbReference>
<gene>
    <name evidence="2" type="ORF">YASMINEVIRUS_1478</name>
</gene>
<dbReference type="Gene3D" id="3.40.50.300">
    <property type="entry name" value="P-loop containing nucleotide triphosphate hydrolases"/>
    <property type="match status" value="1"/>
</dbReference>
<dbReference type="GO" id="GO:0003924">
    <property type="term" value="F:GTPase activity"/>
    <property type="evidence" value="ECO:0007669"/>
    <property type="project" value="InterPro"/>
</dbReference>
<dbReference type="Proteomes" id="UP000594342">
    <property type="component" value="Unassembled WGS sequence"/>
</dbReference>
<comment type="caution">
    <text evidence="2">The sequence shown here is derived from an EMBL/GenBank/DDBJ whole genome shotgun (WGS) entry which is preliminary data.</text>
</comment>
<keyword evidence="1" id="KW-0547">Nucleotide-binding</keyword>
<dbReference type="PRINTS" id="PR00449">
    <property type="entry name" value="RASTRNSFRMNG"/>
</dbReference>
<accession>A0A5K0UC80</accession>
<sequence length="105" mass="11830">MKRVSIITNSSDASKDNFDYPCITSTVKRESTTEALSSQNTNCLSVRSKTYKVIMIGDSGVGKSCLALRFVTQCFREKLMSTIGASFYTKDLYNENEKIMNKFQI</sequence>
<protein>
    <submittedName>
        <fullName evidence="2">Rab family GTPase</fullName>
    </submittedName>
</protein>
<dbReference type="Pfam" id="PF00071">
    <property type="entry name" value="Ras"/>
    <property type="match status" value="1"/>
</dbReference>
<name>A0A5K0UC80_9VIRU</name>
<evidence type="ECO:0000313" key="2">
    <source>
        <dbReference type="EMBL" id="VBB18946.1"/>
    </source>
</evidence>
<keyword evidence="3" id="KW-1185">Reference proteome</keyword>
<evidence type="ECO:0000313" key="3">
    <source>
        <dbReference type="Proteomes" id="UP000594342"/>
    </source>
</evidence>
<dbReference type="InterPro" id="IPR027417">
    <property type="entry name" value="P-loop_NTPase"/>
</dbReference>
<evidence type="ECO:0000256" key="1">
    <source>
        <dbReference type="ARBA" id="ARBA00022741"/>
    </source>
</evidence>
<proteinExistence type="predicted"/>
<dbReference type="InterPro" id="IPR001806">
    <property type="entry name" value="Small_GTPase"/>
</dbReference>
<dbReference type="EMBL" id="UPSH01000001">
    <property type="protein sequence ID" value="VBB18946.1"/>
    <property type="molecule type" value="Genomic_DNA"/>
</dbReference>
<dbReference type="GO" id="GO:0005525">
    <property type="term" value="F:GTP binding"/>
    <property type="evidence" value="ECO:0007669"/>
    <property type="project" value="InterPro"/>
</dbReference>
<organism evidence="2 3">
    <name type="scientific">Yasminevirus sp. GU-2018</name>
    <dbReference type="NCBI Taxonomy" id="2420051"/>
    <lineage>
        <taxon>Viruses</taxon>
        <taxon>Varidnaviria</taxon>
        <taxon>Bamfordvirae</taxon>
        <taxon>Nucleocytoviricota</taxon>
        <taxon>Megaviricetes</taxon>
        <taxon>Imitervirales</taxon>
        <taxon>Mimiviridae</taxon>
        <taxon>Klosneuvirinae</taxon>
        <taxon>Yasminevirus</taxon>
        <taxon>Yasminevirus saudimassiliense</taxon>
    </lineage>
</organism>
<dbReference type="PANTHER" id="PTHR47978">
    <property type="match status" value="1"/>
</dbReference>
<reference evidence="2 3" key="1">
    <citation type="submission" date="2018-10" db="EMBL/GenBank/DDBJ databases">
        <authorList>
            <consortium name="IHU Genomes"/>
        </authorList>
    </citation>
    <scope>NUCLEOTIDE SEQUENCE [LARGE SCALE GENOMIC DNA]</scope>
    <source>
        <strain evidence="2 3">A1</strain>
    </source>
</reference>
<dbReference type="PROSITE" id="PS51419">
    <property type="entry name" value="RAB"/>
    <property type="match status" value="1"/>
</dbReference>